<keyword evidence="1" id="KW-1133">Transmembrane helix</keyword>
<dbReference type="InterPro" id="IPR024596">
    <property type="entry name" value="RNApol_su_b/EpuA"/>
</dbReference>
<accession>A0A1B3XVC9</accession>
<organism evidence="2 3">
    <name type="scientific">Peribacillus muralis</name>
    <dbReference type="NCBI Taxonomy" id="264697"/>
    <lineage>
        <taxon>Bacteria</taxon>
        <taxon>Bacillati</taxon>
        <taxon>Bacillota</taxon>
        <taxon>Bacilli</taxon>
        <taxon>Bacillales</taxon>
        <taxon>Bacillaceae</taxon>
        <taxon>Peribacillus</taxon>
    </lineage>
</organism>
<reference evidence="2 3" key="1">
    <citation type="submission" date="2016-08" db="EMBL/GenBank/DDBJ databases">
        <title>Complete genome sequence of Bacillus muralis G25-68, a strain with toxicity to nematodes.</title>
        <authorList>
            <person name="Zheng Z."/>
        </authorList>
    </citation>
    <scope>NUCLEOTIDE SEQUENCE [LARGE SCALE GENOMIC DNA]</scope>
    <source>
        <strain evidence="2 3">G25-68</strain>
    </source>
</reference>
<proteinExistence type="predicted"/>
<name>A0A1B3XVC9_9BACI</name>
<dbReference type="EMBL" id="CP017080">
    <property type="protein sequence ID" value="AOH57167.1"/>
    <property type="molecule type" value="Genomic_DNA"/>
</dbReference>
<keyword evidence="3" id="KW-1185">Reference proteome</keyword>
<evidence type="ECO:0000313" key="3">
    <source>
        <dbReference type="Proteomes" id="UP000077926"/>
    </source>
</evidence>
<protein>
    <recommendedName>
        <fullName evidence="4">Hydroxymyristoyl-ACP dehydratase</fullName>
    </recommendedName>
</protein>
<dbReference type="STRING" id="264697.ABE28_022715"/>
<gene>
    <name evidence="2" type="ORF">ABE28_022715</name>
</gene>
<keyword evidence="1" id="KW-0472">Membrane</keyword>
<dbReference type="RefSeq" id="WP_064467131.1">
    <property type="nucleotide sequence ID" value="NZ_CP017080.1"/>
</dbReference>
<evidence type="ECO:0000256" key="1">
    <source>
        <dbReference type="SAM" id="Phobius"/>
    </source>
</evidence>
<dbReference type="Pfam" id="PF11772">
    <property type="entry name" value="EpuA"/>
    <property type="match status" value="1"/>
</dbReference>
<feature type="transmembrane region" description="Helical" evidence="1">
    <location>
        <begin position="34"/>
        <end position="60"/>
    </location>
</feature>
<dbReference type="AlphaFoldDB" id="A0A1B3XVC9"/>
<dbReference type="KEGG" id="bmur:ABE28_022715"/>
<dbReference type="Proteomes" id="UP000077926">
    <property type="component" value="Chromosome"/>
</dbReference>
<sequence length="85" mass="9633">MEQQNRVMRQQIEEEIIEVETKPSRRIRVRLLPIWLRLLIVIGLIFIAALSGALLGYSVIGGGHALDVFQKSTWTHIIDIVNKGA</sequence>
<evidence type="ECO:0000313" key="2">
    <source>
        <dbReference type="EMBL" id="AOH57167.1"/>
    </source>
</evidence>
<dbReference type="OrthoDB" id="2300232at2"/>
<evidence type="ECO:0008006" key="4">
    <source>
        <dbReference type="Google" id="ProtNLM"/>
    </source>
</evidence>
<keyword evidence="1" id="KW-0812">Transmembrane</keyword>